<dbReference type="SMART" id="SM00108">
    <property type="entry name" value="B_lectin"/>
    <property type="match status" value="1"/>
</dbReference>
<evidence type="ECO:0000256" key="3">
    <source>
        <dbReference type="ARBA" id="ARBA00023035"/>
    </source>
</evidence>
<evidence type="ECO:0000259" key="5">
    <source>
        <dbReference type="PROSITE" id="PS50927"/>
    </source>
</evidence>
<keyword evidence="1" id="KW-0348">Hemagglutinin</keyword>
<sequence>MEPATRSRHVALHLPLALPLVIILGTLSGLSVADQVLYPGFGLNTGQSIAMNSYVLMMQNDCNLVFYDGGHAVWASGSQGKGANCRVIMQRDGNLVIYSASGSPVWASNTARGSGFYALVMQSDRNLVMYGPAIWATGTNAMAAKDSIPKGAVLTSGVLLGGHPNVTARGAVAGEGSKN</sequence>
<dbReference type="PROSITE" id="PS50927">
    <property type="entry name" value="BULB_LECTIN"/>
    <property type="match status" value="1"/>
</dbReference>
<evidence type="ECO:0000313" key="6">
    <source>
        <dbReference type="EMBL" id="QIB98742.1"/>
    </source>
</evidence>
<dbReference type="Gene3D" id="2.90.10.10">
    <property type="entry name" value="Bulb-type lectin domain"/>
    <property type="match status" value="1"/>
</dbReference>
<dbReference type="AlphaFoldDB" id="A0A858C175"/>
<evidence type="ECO:0000256" key="4">
    <source>
        <dbReference type="SAM" id="SignalP"/>
    </source>
</evidence>
<keyword evidence="3" id="KW-0465">Mannose-binding</keyword>
<name>A0A858C175_9ARAE</name>
<feature type="chain" id="PRO_5033065108" evidence="4">
    <location>
        <begin position="34"/>
        <end position="179"/>
    </location>
</feature>
<protein>
    <submittedName>
        <fullName evidence="6">Lectin 2</fullName>
    </submittedName>
</protein>
<evidence type="ECO:0000256" key="2">
    <source>
        <dbReference type="ARBA" id="ARBA00022737"/>
    </source>
</evidence>
<accession>A0A858C175</accession>
<keyword evidence="2" id="KW-0677">Repeat</keyword>
<dbReference type="InterPro" id="IPR001480">
    <property type="entry name" value="Bulb-type_lectin_dom"/>
</dbReference>
<dbReference type="GO" id="GO:0005537">
    <property type="term" value="F:D-mannose binding"/>
    <property type="evidence" value="ECO:0007669"/>
    <property type="project" value="UniProtKB-KW"/>
</dbReference>
<gene>
    <name evidence="6" type="primary">Ltn2</name>
</gene>
<dbReference type="CDD" id="cd00028">
    <property type="entry name" value="B_lectin"/>
    <property type="match status" value="1"/>
</dbReference>
<dbReference type="SUPFAM" id="SSF51110">
    <property type="entry name" value="alpha-D-mannose-specific plant lectins"/>
    <property type="match status" value="1"/>
</dbReference>
<dbReference type="GO" id="GO:0051707">
    <property type="term" value="P:response to other organism"/>
    <property type="evidence" value="ECO:0007669"/>
    <property type="project" value="UniProtKB-ARBA"/>
</dbReference>
<keyword evidence="3" id="KW-0430">Lectin</keyword>
<feature type="domain" description="Bulb-type lectin" evidence="5">
    <location>
        <begin position="34"/>
        <end position="142"/>
    </location>
</feature>
<reference evidence="6" key="1">
    <citation type="submission" date="2019-01" db="EMBL/GenBank/DDBJ databases">
        <authorList>
            <person name="Wu J."/>
            <person name="Zhao D."/>
            <person name="Shi Y."/>
            <person name="Zhang S."/>
        </authorList>
    </citation>
    <scope>NUCLEOTIDE SEQUENCE</scope>
</reference>
<evidence type="ECO:0000256" key="1">
    <source>
        <dbReference type="ARBA" id="ARBA00022546"/>
    </source>
</evidence>
<dbReference type="EMBL" id="MK381450">
    <property type="protein sequence ID" value="QIB98742.1"/>
    <property type="molecule type" value="mRNA"/>
</dbReference>
<proteinExistence type="evidence at transcript level"/>
<dbReference type="InterPro" id="IPR036426">
    <property type="entry name" value="Bulb-type_lectin_dom_sf"/>
</dbReference>
<feature type="signal peptide" evidence="4">
    <location>
        <begin position="1"/>
        <end position="33"/>
    </location>
</feature>
<keyword evidence="4" id="KW-0732">Signal</keyword>
<organism evidence="6">
    <name type="scientific">Arisaema heterophyllum</name>
    <dbReference type="NCBI Taxonomy" id="227498"/>
    <lineage>
        <taxon>Eukaryota</taxon>
        <taxon>Viridiplantae</taxon>
        <taxon>Streptophyta</taxon>
        <taxon>Embryophyta</taxon>
        <taxon>Tracheophyta</taxon>
        <taxon>Spermatophyta</taxon>
        <taxon>Magnoliopsida</taxon>
        <taxon>Liliopsida</taxon>
        <taxon>Araceae</taxon>
        <taxon>Aroideae</taxon>
        <taxon>Arisaemateae</taxon>
        <taxon>Arisaema</taxon>
    </lineage>
</organism>